<evidence type="ECO:0000259" key="1">
    <source>
        <dbReference type="Pfam" id="PF01548"/>
    </source>
</evidence>
<dbReference type="GO" id="GO:0003677">
    <property type="term" value="F:DNA binding"/>
    <property type="evidence" value="ECO:0007669"/>
    <property type="project" value="InterPro"/>
</dbReference>
<dbReference type="RefSeq" id="WP_218931942.1">
    <property type="nucleotide sequence ID" value="NZ_CP036263.1"/>
</dbReference>
<accession>A0A517MX47</accession>
<evidence type="ECO:0000313" key="2">
    <source>
        <dbReference type="EMBL" id="QDS99455.1"/>
    </source>
</evidence>
<proteinExistence type="predicted"/>
<evidence type="ECO:0000313" key="3">
    <source>
        <dbReference type="Proteomes" id="UP000319852"/>
    </source>
</evidence>
<gene>
    <name evidence="2" type="ORF">HG15A2_27780</name>
</gene>
<sequence length="142" mass="16514">MLYLGIDQHARQLTISLRNEEGDVVLARQVSTQPEKINEFLERLTRERLGADESFVATLEVCGFNDWLIKMLHDYRCHKVILIQPEERKKLKTDRRDAAALSEMLWVNRDRLLAGKPVRGLRQVDISSTSDQENRRARIGSR</sequence>
<organism evidence="2 3">
    <name type="scientific">Adhaeretor mobilis</name>
    <dbReference type="NCBI Taxonomy" id="1930276"/>
    <lineage>
        <taxon>Bacteria</taxon>
        <taxon>Pseudomonadati</taxon>
        <taxon>Planctomycetota</taxon>
        <taxon>Planctomycetia</taxon>
        <taxon>Pirellulales</taxon>
        <taxon>Lacipirellulaceae</taxon>
        <taxon>Adhaeretor</taxon>
    </lineage>
</organism>
<reference evidence="2 3" key="1">
    <citation type="submission" date="2019-02" db="EMBL/GenBank/DDBJ databases">
        <title>Deep-cultivation of Planctomycetes and their phenomic and genomic characterization uncovers novel biology.</title>
        <authorList>
            <person name="Wiegand S."/>
            <person name="Jogler M."/>
            <person name="Boedeker C."/>
            <person name="Pinto D."/>
            <person name="Vollmers J."/>
            <person name="Rivas-Marin E."/>
            <person name="Kohn T."/>
            <person name="Peeters S.H."/>
            <person name="Heuer A."/>
            <person name="Rast P."/>
            <person name="Oberbeckmann S."/>
            <person name="Bunk B."/>
            <person name="Jeske O."/>
            <person name="Meyerdierks A."/>
            <person name="Storesund J.E."/>
            <person name="Kallscheuer N."/>
            <person name="Luecker S."/>
            <person name="Lage O.M."/>
            <person name="Pohl T."/>
            <person name="Merkel B.J."/>
            <person name="Hornburger P."/>
            <person name="Mueller R.-W."/>
            <person name="Bruemmer F."/>
            <person name="Labrenz M."/>
            <person name="Spormann A.M."/>
            <person name="Op den Camp H."/>
            <person name="Overmann J."/>
            <person name="Amann R."/>
            <person name="Jetten M.S.M."/>
            <person name="Mascher T."/>
            <person name="Medema M.H."/>
            <person name="Devos D.P."/>
            <person name="Kaster A.-K."/>
            <person name="Ovreas L."/>
            <person name="Rohde M."/>
            <person name="Galperin M.Y."/>
            <person name="Jogler C."/>
        </authorList>
    </citation>
    <scope>NUCLEOTIDE SEQUENCE [LARGE SCALE GENOMIC DNA]</scope>
    <source>
        <strain evidence="2 3">HG15A2</strain>
    </source>
</reference>
<name>A0A517MX47_9BACT</name>
<dbReference type="KEGG" id="amob:HG15A2_27780"/>
<dbReference type="AlphaFoldDB" id="A0A517MX47"/>
<dbReference type="InterPro" id="IPR002525">
    <property type="entry name" value="Transp_IS110-like_N"/>
</dbReference>
<protein>
    <recommendedName>
        <fullName evidence="1">Transposase IS110-like N-terminal domain-containing protein</fullName>
    </recommendedName>
</protein>
<feature type="domain" description="Transposase IS110-like N-terminal" evidence="1">
    <location>
        <begin position="4"/>
        <end position="112"/>
    </location>
</feature>
<dbReference type="Proteomes" id="UP000319852">
    <property type="component" value="Chromosome"/>
</dbReference>
<dbReference type="Pfam" id="PF01548">
    <property type="entry name" value="DEDD_Tnp_IS110"/>
    <property type="match status" value="1"/>
</dbReference>
<keyword evidence="3" id="KW-1185">Reference proteome</keyword>
<dbReference type="GO" id="GO:0006313">
    <property type="term" value="P:DNA transposition"/>
    <property type="evidence" value="ECO:0007669"/>
    <property type="project" value="InterPro"/>
</dbReference>
<dbReference type="EMBL" id="CP036263">
    <property type="protein sequence ID" value="QDS99455.1"/>
    <property type="molecule type" value="Genomic_DNA"/>
</dbReference>
<dbReference type="GO" id="GO:0004803">
    <property type="term" value="F:transposase activity"/>
    <property type="evidence" value="ECO:0007669"/>
    <property type="project" value="InterPro"/>
</dbReference>